<dbReference type="KEGG" id="jme:EEW87_16400"/>
<evidence type="ECO:0000313" key="3">
    <source>
        <dbReference type="Proteomes" id="UP000271708"/>
    </source>
</evidence>
<feature type="transmembrane region" description="Helical" evidence="1">
    <location>
        <begin position="6"/>
        <end position="25"/>
    </location>
</feature>
<dbReference type="Gene3D" id="1.10.1760.20">
    <property type="match status" value="1"/>
</dbReference>
<protein>
    <submittedName>
        <fullName evidence="2">Rod shape-determining protein MreD</fullName>
    </submittedName>
</protein>
<dbReference type="Proteomes" id="UP000271708">
    <property type="component" value="Chromosome"/>
</dbReference>
<gene>
    <name evidence="2" type="ORF">EEW87_16400</name>
</gene>
<evidence type="ECO:0000256" key="1">
    <source>
        <dbReference type="SAM" id="Phobius"/>
    </source>
</evidence>
<feature type="transmembrane region" description="Helical" evidence="1">
    <location>
        <begin position="34"/>
        <end position="59"/>
    </location>
</feature>
<keyword evidence="1" id="KW-0812">Transmembrane</keyword>
<organism evidence="2 3">
    <name type="scientific">Janibacter melonis</name>
    <dbReference type="NCBI Taxonomy" id="262209"/>
    <lineage>
        <taxon>Bacteria</taxon>
        <taxon>Bacillati</taxon>
        <taxon>Actinomycetota</taxon>
        <taxon>Actinomycetes</taxon>
        <taxon>Micrococcales</taxon>
        <taxon>Intrasporangiaceae</taxon>
        <taxon>Janibacter</taxon>
    </lineage>
</organism>
<dbReference type="RefSeq" id="WP_123090924.1">
    <property type="nucleotide sequence ID" value="NZ_BAAAKD010000055.1"/>
</dbReference>
<proteinExistence type="predicted"/>
<feature type="transmembrane region" description="Helical" evidence="1">
    <location>
        <begin position="71"/>
        <end position="90"/>
    </location>
</feature>
<keyword evidence="1" id="KW-0472">Membrane</keyword>
<evidence type="ECO:0000313" key="2">
    <source>
        <dbReference type="EMBL" id="QGX08266.1"/>
    </source>
</evidence>
<sequence length="162" mass="16286">MTRSVWLWRVPALALAAVGSAVLAARGVPVPPTLVLLVVVAIGMASGPADGILAGLVGGWMSDLVPPGGEILGLAAATHAVVGAVAGAARRVSGWPLWWPGAVAAACWVVVTAVPVVRALTTGAPVAWLALLGQLVGTVVLAVLLTPVLLALDRRVAGRRPR</sequence>
<reference evidence="2 3" key="1">
    <citation type="submission" date="2019-09" db="EMBL/GenBank/DDBJ databases">
        <title>Complete Genome Sequence of Janibacter melonis M714 with both human health impact and industrial applications.</title>
        <authorList>
            <person name="Jin M."/>
            <person name="Zhao Q.R."/>
        </authorList>
    </citation>
    <scope>NUCLEOTIDE SEQUENCE [LARGE SCALE GENOMIC DNA]</scope>
    <source>
        <strain evidence="2 3">M714</strain>
    </source>
</reference>
<keyword evidence="1" id="KW-1133">Transmembrane helix</keyword>
<name>A0A650GDH8_9MICO</name>
<dbReference type="GeneID" id="59160552"/>
<dbReference type="AlphaFoldDB" id="A0A650GDH8"/>
<feature type="transmembrane region" description="Helical" evidence="1">
    <location>
        <begin position="97"/>
        <end position="120"/>
    </location>
</feature>
<accession>A0A650GDH8</accession>
<feature type="transmembrane region" description="Helical" evidence="1">
    <location>
        <begin position="126"/>
        <end position="152"/>
    </location>
</feature>
<dbReference type="EMBL" id="CP044548">
    <property type="protein sequence ID" value="QGX08266.1"/>
    <property type="molecule type" value="Genomic_DNA"/>
</dbReference>